<evidence type="ECO:0000313" key="2">
    <source>
        <dbReference type="EMBL" id="ESA06205.1"/>
    </source>
</evidence>
<feature type="compositionally biased region" description="Polar residues" evidence="1">
    <location>
        <begin position="63"/>
        <end position="80"/>
    </location>
</feature>
<feature type="region of interest" description="Disordered" evidence="1">
    <location>
        <begin position="1"/>
        <end position="25"/>
    </location>
</feature>
<dbReference type="HOGENOM" id="CLU_1441754_0_0_1"/>
<sequence length="188" mass="22453">MDNIKKERIKNQKIDCDPPKKSKKGPIMNIPVLVDYQWEKDKEKARDLFFYDVPRFWREEDMGSTTPQQDSKLGKNATNGSWLDLTDEEMKEAKDNEYDVFCRHECNENGGRGFIKKRTRRIRRYTEIKRRPGIEKKKICLLNHRFNYLTDERKTGEKRPKLESPGVTISKPKDTKKDQKKKKKKEQD</sequence>
<gene>
    <name evidence="2" type="ORF">GLOINDRAFT_34482</name>
</gene>
<accession>U9TDK6</accession>
<proteinExistence type="predicted"/>
<name>U9TDK6_RHIID</name>
<dbReference type="AlphaFoldDB" id="U9TDK6"/>
<feature type="compositionally biased region" description="Basic and acidic residues" evidence="1">
    <location>
        <begin position="151"/>
        <end position="162"/>
    </location>
</feature>
<feature type="compositionally biased region" description="Basic residues" evidence="1">
    <location>
        <begin position="178"/>
        <end position="188"/>
    </location>
</feature>
<feature type="region of interest" description="Disordered" evidence="1">
    <location>
        <begin position="151"/>
        <end position="188"/>
    </location>
</feature>
<dbReference type="EMBL" id="KI291930">
    <property type="protein sequence ID" value="ESA06205.1"/>
    <property type="molecule type" value="Genomic_DNA"/>
</dbReference>
<evidence type="ECO:0000256" key="1">
    <source>
        <dbReference type="SAM" id="MobiDB-lite"/>
    </source>
</evidence>
<dbReference type="VEuPathDB" id="FungiDB:RhiirFUN_021816"/>
<feature type="compositionally biased region" description="Basic and acidic residues" evidence="1">
    <location>
        <begin position="1"/>
        <end position="20"/>
    </location>
</feature>
<feature type="region of interest" description="Disordered" evidence="1">
    <location>
        <begin position="61"/>
        <end position="80"/>
    </location>
</feature>
<organism evidence="2">
    <name type="scientific">Rhizophagus irregularis (strain DAOM 181602 / DAOM 197198 / MUCL 43194)</name>
    <name type="common">Arbuscular mycorrhizal fungus</name>
    <name type="synonym">Glomus intraradices</name>
    <dbReference type="NCBI Taxonomy" id="747089"/>
    <lineage>
        <taxon>Eukaryota</taxon>
        <taxon>Fungi</taxon>
        <taxon>Fungi incertae sedis</taxon>
        <taxon>Mucoromycota</taxon>
        <taxon>Glomeromycotina</taxon>
        <taxon>Glomeromycetes</taxon>
        <taxon>Glomerales</taxon>
        <taxon>Glomeraceae</taxon>
        <taxon>Rhizophagus</taxon>
    </lineage>
</organism>
<protein>
    <submittedName>
        <fullName evidence="2">Uncharacterized protein</fullName>
    </submittedName>
</protein>
<reference evidence="2" key="1">
    <citation type="submission" date="2013-07" db="EMBL/GenBank/DDBJ databases">
        <title>The genome of an arbuscular mycorrhizal fungus provides insights into the evolution of the oldest plant symbiosis.</title>
        <authorList>
            <consortium name="DOE Joint Genome Institute"/>
            <person name="Tisserant E."/>
            <person name="Malbreil M."/>
            <person name="Kuo A."/>
            <person name="Kohler A."/>
            <person name="Symeonidi A."/>
            <person name="Balestrini R."/>
            <person name="Charron P."/>
            <person name="Duensing N."/>
            <person name="Frei-dit-Frey N."/>
            <person name="Gianinazzi-Pearson V."/>
            <person name="Gilbert B."/>
            <person name="Handa Y."/>
            <person name="Hijri M."/>
            <person name="Kaul R."/>
            <person name="Kawaguchi M."/>
            <person name="Krajinski F."/>
            <person name="Lammers P."/>
            <person name="Lapierre D."/>
            <person name="Masclaux F.G."/>
            <person name="Murat C."/>
            <person name="Morin E."/>
            <person name="Ndikumana S."/>
            <person name="Pagni M."/>
            <person name="Petitpierre D."/>
            <person name="Requena N."/>
            <person name="Rosikiewicz P."/>
            <person name="Riley R."/>
            <person name="Saito K."/>
            <person name="San Clemente H."/>
            <person name="Shapiro H."/>
            <person name="van Tuinen D."/>
            <person name="Becard G."/>
            <person name="Bonfante P."/>
            <person name="Paszkowski U."/>
            <person name="Shachar-Hill Y."/>
            <person name="Young J.P."/>
            <person name="Sanders I.R."/>
            <person name="Henrissat B."/>
            <person name="Rensing S.A."/>
            <person name="Grigoriev I.V."/>
            <person name="Corradi N."/>
            <person name="Roux C."/>
            <person name="Martin F."/>
        </authorList>
    </citation>
    <scope>NUCLEOTIDE SEQUENCE</scope>
    <source>
        <strain evidence="2">DAOM 197198</strain>
    </source>
</reference>